<feature type="transmembrane region" description="Helical" evidence="2">
    <location>
        <begin position="101"/>
        <end position="119"/>
    </location>
</feature>
<name>A0A024ELN8_9PSED</name>
<keyword evidence="2" id="KW-1133">Transmembrane helix</keyword>
<keyword evidence="2" id="KW-0812">Transmembrane</keyword>
<evidence type="ECO:0000256" key="2">
    <source>
        <dbReference type="SAM" id="Phobius"/>
    </source>
</evidence>
<dbReference type="HOGENOM" id="CLU_2035999_0_0_6"/>
<feature type="transmembrane region" description="Helical" evidence="2">
    <location>
        <begin position="26"/>
        <end position="47"/>
    </location>
</feature>
<evidence type="ECO:0000313" key="3">
    <source>
        <dbReference type="EMBL" id="AHZ73536.1"/>
    </source>
</evidence>
<dbReference type="OrthoDB" id="9970844at2"/>
<feature type="region of interest" description="Disordered" evidence="1">
    <location>
        <begin position="1"/>
        <end position="21"/>
    </location>
</feature>
<sequence>MEVSAPDKDVNGQNQDDPSVKKPTSLALAVVLSLISFTVVFLASVKQDFSASPVIDIVREPVLFQSYISRAIGGSIFIPIIHIGIASFFKSKRNSSTRRRIFIGWAIFIIAVEALKFFTRH</sequence>
<accession>A0A024ELN8</accession>
<reference evidence="3 4" key="1">
    <citation type="journal article" date="2012" name="J. Bacteriol.">
        <title>Genome sequence of cold-adapted Pseudomonas mandelii strain JR-1.</title>
        <authorList>
            <person name="Jang S.H."/>
            <person name="Kim J."/>
            <person name="Kim J."/>
            <person name="Hong S."/>
            <person name="Lee C."/>
        </authorList>
    </citation>
    <scope>NUCLEOTIDE SEQUENCE [LARGE SCALE GENOMIC DNA]</scope>
    <source>
        <strain evidence="3 4">JR-1</strain>
        <plasmid evidence="4">Plasmid</plasmid>
    </source>
</reference>
<dbReference type="KEGG" id="pman:OU5_P0284"/>
<evidence type="ECO:0000313" key="4">
    <source>
        <dbReference type="Proteomes" id="UP000026913"/>
    </source>
</evidence>
<feature type="transmembrane region" description="Helical" evidence="2">
    <location>
        <begin position="67"/>
        <end position="89"/>
    </location>
</feature>
<dbReference type="EMBL" id="CP005961">
    <property type="protein sequence ID" value="AHZ73536.1"/>
    <property type="molecule type" value="Genomic_DNA"/>
</dbReference>
<organism evidence="3 4">
    <name type="scientific">Pseudomonas mandelii JR-1</name>
    <dbReference type="NCBI Taxonomy" id="1147786"/>
    <lineage>
        <taxon>Bacteria</taxon>
        <taxon>Pseudomonadati</taxon>
        <taxon>Pseudomonadota</taxon>
        <taxon>Gammaproteobacteria</taxon>
        <taxon>Pseudomonadales</taxon>
        <taxon>Pseudomonadaceae</taxon>
        <taxon>Pseudomonas</taxon>
    </lineage>
</organism>
<dbReference type="AlphaFoldDB" id="A0A024ELN8"/>
<proteinExistence type="predicted"/>
<feature type="compositionally biased region" description="Basic and acidic residues" evidence="1">
    <location>
        <begin position="1"/>
        <end position="10"/>
    </location>
</feature>
<dbReference type="Proteomes" id="UP000026913">
    <property type="component" value="Plasmid unnamed"/>
</dbReference>
<dbReference type="RefSeq" id="WP_010466207.1">
    <property type="nucleotide sequence ID" value="NZ_CP005961.1"/>
</dbReference>
<gene>
    <name evidence="3" type="ORF">OU5_P0284</name>
</gene>
<evidence type="ECO:0000256" key="1">
    <source>
        <dbReference type="SAM" id="MobiDB-lite"/>
    </source>
</evidence>
<geneLocation type="plasmid" evidence="4"/>
<keyword evidence="3" id="KW-0614">Plasmid</keyword>
<keyword evidence="2" id="KW-0472">Membrane</keyword>
<protein>
    <submittedName>
        <fullName evidence="3">Uncharacterized protein</fullName>
    </submittedName>
</protein>